<dbReference type="Proteomes" id="UP001207468">
    <property type="component" value="Unassembled WGS sequence"/>
</dbReference>
<gene>
    <name evidence="1" type="ORF">F5148DRAFT_305133</name>
</gene>
<evidence type="ECO:0000313" key="2">
    <source>
        <dbReference type="Proteomes" id="UP001207468"/>
    </source>
</evidence>
<reference evidence="1" key="1">
    <citation type="submission" date="2021-03" db="EMBL/GenBank/DDBJ databases">
        <title>Evolutionary priming and transition to the ectomycorrhizal habit in an iconic lineage of mushroom-forming fungi: is preadaptation a requirement?</title>
        <authorList>
            <consortium name="DOE Joint Genome Institute"/>
            <person name="Looney B.P."/>
            <person name="Miyauchi S."/>
            <person name="Morin E."/>
            <person name="Drula E."/>
            <person name="Courty P.E."/>
            <person name="Chicoki N."/>
            <person name="Fauchery L."/>
            <person name="Kohler A."/>
            <person name="Kuo A."/>
            <person name="LaButti K."/>
            <person name="Pangilinan J."/>
            <person name="Lipzen A."/>
            <person name="Riley R."/>
            <person name="Andreopoulos W."/>
            <person name="He G."/>
            <person name="Johnson J."/>
            <person name="Barry K.W."/>
            <person name="Grigoriev I.V."/>
            <person name="Nagy L."/>
            <person name="Hibbett D."/>
            <person name="Henrissat B."/>
            <person name="Matheny P.B."/>
            <person name="Labbe J."/>
            <person name="Martin A.F."/>
        </authorList>
    </citation>
    <scope>NUCLEOTIDE SEQUENCE</scope>
    <source>
        <strain evidence="1">BPL698</strain>
    </source>
</reference>
<name>A0ACC0U3A2_9AGAM</name>
<evidence type="ECO:0000313" key="1">
    <source>
        <dbReference type="EMBL" id="KAI9459299.1"/>
    </source>
</evidence>
<proteinExistence type="predicted"/>
<keyword evidence="2" id="KW-1185">Reference proteome</keyword>
<dbReference type="EMBL" id="JAGFNK010000201">
    <property type="protein sequence ID" value="KAI9459299.1"/>
    <property type="molecule type" value="Genomic_DNA"/>
</dbReference>
<accession>A0ACC0U3A2</accession>
<sequence length="327" mass="34711">MVNRKRVRTLIHEFNCDNCGGFIGGTRLFCVDCITKSDTFNTVDLCYDSDSRCIEGRVDYRDDLKEPHEPSHWLVKLRTSVACQHLGSLYKSACAAIERVEELLPKIVAAAQQSAEQETGEEGLNASSQDGTATEQPPERGEPEPSKSEDVPTAANGITNGVDAEPTVAEAPSDSEKRDAAPTETDDNYITDGVEAERIVTEALSNGVKRDAAPTATDDNHITDGVEEEPTVVEAPGNSEKCDAAPTATDDDGITDGVEAEPTVAEAPAPTATGDANGAAETEDQADKVSQAAPQAQSLDGDSRVPMCGVCDGPLSFPLWYCIFCQG</sequence>
<comment type="caution">
    <text evidence="1">The sequence shown here is derived from an EMBL/GenBank/DDBJ whole genome shotgun (WGS) entry which is preliminary data.</text>
</comment>
<organism evidence="1 2">
    <name type="scientific">Russula earlei</name>
    <dbReference type="NCBI Taxonomy" id="71964"/>
    <lineage>
        <taxon>Eukaryota</taxon>
        <taxon>Fungi</taxon>
        <taxon>Dikarya</taxon>
        <taxon>Basidiomycota</taxon>
        <taxon>Agaricomycotina</taxon>
        <taxon>Agaricomycetes</taxon>
        <taxon>Russulales</taxon>
        <taxon>Russulaceae</taxon>
        <taxon>Russula</taxon>
    </lineage>
</organism>
<protein>
    <submittedName>
        <fullName evidence="1">Uncharacterized protein</fullName>
    </submittedName>
</protein>